<feature type="compositionally biased region" description="Acidic residues" evidence="5">
    <location>
        <begin position="1"/>
        <end position="25"/>
    </location>
</feature>
<dbReference type="InterPro" id="IPR009071">
    <property type="entry name" value="HMG_box_dom"/>
</dbReference>
<reference evidence="7 8" key="1">
    <citation type="submission" date="2016-09" db="EMBL/GenBank/DDBJ databases">
        <title>Extensive genetic diversity and differential bi-allelic expression allows diatom success in the polar Southern Ocean.</title>
        <authorList>
            <consortium name="DOE Joint Genome Institute"/>
            <person name="Mock T."/>
            <person name="Otillar R.P."/>
            <person name="Strauss J."/>
            <person name="Dupont C."/>
            <person name="Frickenhaus S."/>
            <person name="Maumus F."/>
            <person name="Mcmullan M."/>
            <person name="Sanges R."/>
            <person name="Schmutz J."/>
            <person name="Toseland A."/>
            <person name="Valas R."/>
            <person name="Veluchamy A."/>
            <person name="Ward B.J."/>
            <person name="Allen A."/>
            <person name="Barry K."/>
            <person name="Falciatore A."/>
            <person name="Ferrante M."/>
            <person name="Fortunato A.E."/>
            <person name="Gloeckner G."/>
            <person name="Gruber A."/>
            <person name="Hipkin R."/>
            <person name="Janech M."/>
            <person name="Kroth P."/>
            <person name="Leese F."/>
            <person name="Lindquist E."/>
            <person name="Lyon B.R."/>
            <person name="Martin J."/>
            <person name="Mayer C."/>
            <person name="Parker M."/>
            <person name="Quesneville H."/>
            <person name="Raymond J."/>
            <person name="Uhlig C."/>
            <person name="Valentin K.U."/>
            <person name="Worden A.Z."/>
            <person name="Armbrust E.V."/>
            <person name="Bowler C."/>
            <person name="Green B."/>
            <person name="Moulton V."/>
            <person name="Van Oosterhout C."/>
            <person name="Grigoriev I."/>
        </authorList>
    </citation>
    <scope>NUCLEOTIDE SEQUENCE [LARGE SCALE GENOMIC DNA]</scope>
    <source>
        <strain evidence="7 8">CCMP1102</strain>
    </source>
</reference>
<dbReference type="Pfam" id="PF00505">
    <property type="entry name" value="HMG_box"/>
    <property type="match status" value="2"/>
</dbReference>
<feature type="region of interest" description="Disordered" evidence="5">
    <location>
        <begin position="112"/>
        <end position="135"/>
    </location>
</feature>
<feature type="domain" description="HMG box" evidence="6">
    <location>
        <begin position="44"/>
        <end position="112"/>
    </location>
</feature>
<evidence type="ECO:0000256" key="4">
    <source>
        <dbReference type="PROSITE-ProRule" id="PRU00267"/>
    </source>
</evidence>
<dbReference type="GO" id="GO:0005634">
    <property type="term" value="C:nucleus"/>
    <property type="evidence" value="ECO:0007669"/>
    <property type="project" value="UniProtKB-SubCell"/>
</dbReference>
<evidence type="ECO:0000256" key="2">
    <source>
        <dbReference type="ARBA" id="ARBA00023125"/>
    </source>
</evidence>
<name>A0A1E7FF66_9STRA</name>
<evidence type="ECO:0000259" key="6">
    <source>
        <dbReference type="PROSITE" id="PS50118"/>
    </source>
</evidence>
<feature type="domain" description="HMG box" evidence="6">
    <location>
        <begin position="134"/>
        <end position="203"/>
    </location>
</feature>
<evidence type="ECO:0000256" key="5">
    <source>
        <dbReference type="SAM" id="MobiDB-lite"/>
    </source>
</evidence>
<feature type="DNA-binding region" description="HMG box" evidence="4">
    <location>
        <begin position="44"/>
        <end position="112"/>
    </location>
</feature>
<dbReference type="PROSITE" id="PS50118">
    <property type="entry name" value="HMG_BOX_2"/>
    <property type="match status" value="2"/>
</dbReference>
<dbReference type="KEGG" id="fcy:FRACYDRAFT_269113"/>
<feature type="DNA-binding region" description="HMG box" evidence="4">
    <location>
        <begin position="134"/>
        <end position="203"/>
    </location>
</feature>
<dbReference type="PANTHER" id="PTHR48112">
    <property type="entry name" value="HIGH MOBILITY GROUP PROTEIN DSP1"/>
    <property type="match status" value="1"/>
</dbReference>
<accession>A0A1E7FF66</accession>
<dbReference type="Gene3D" id="1.10.30.10">
    <property type="entry name" value="High mobility group box domain"/>
    <property type="match status" value="2"/>
</dbReference>
<evidence type="ECO:0000313" key="7">
    <source>
        <dbReference type="EMBL" id="OEU16822.1"/>
    </source>
</evidence>
<dbReference type="InterPro" id="IPR036910">
    <property type="entry name" value="HMG_box_dom_sf"/>
</dbReference>
<dbReference type="PRINTS" id="PR00886">
    <property type="entry name" value="HIGHMOBLTY12"/>
</dbReference>
<evidence type="ECO:0000256" key="3">
    <source>
        <dbReference type="ARBA" id="ARBA00023242"/>
    </source>
</evidence>
<dbReference type="PANTHER" id="PTHR48112:SF32">
    <property type="entry name" value="HIGH MOBILITY GROUP PROTEIN B3"/>
    <property type="match status" value="1"/>
</dbReference>
<dbReference type="Proteomes" id="UP000095751">
    <property type="component" value="Unassembled WGS sequence"/>
</dbReference>
<keyword evidence="3 4" id="KW-0539">Nucleus</keyword>
<dbReference type="SMART" id="SM00398">
    <property type="entry name" value="HMG"/>
    <property type="match status" value="2"/>
</dbReference>
<keyword evidence="8" id="KW-1185">Reference proteome</keyword>
<evidence type="ECO:0000313" key="8">
    <source>
        <dbReference type="Proteomes" id="UP000095751"/>
    </source>
</evidence>
<dbReference type="GO" id="GO:0003677">
    <property type="term" value="F:DNA binding"/>
    <property type="evidence" value="ECO:0007669"/>
    <property type="project" value="UniProtKB-UniRule"/>
</dbReference>
<dbReference type="AlphaFoldDB" id="A0A1E7FF66"/>
<dbReference type="SUPFAM" id="SSF47095">
    <property type="entry name" value="HMG-box"/>
    <property type="match status" value="2"/>
</dbReference>
<sequence>MSYYETVEDEVVSEGEEESEEEEEPVVVVPKRRKQKKWKDPNKPKRAMSAFFLYSQIERPNVKTNHPEASFGDIARILSAQYKALTDNQMKKWTKKAELDKLRYQEEMKHYVPMEDPTGGPGKRKKAKKDPNAPKRNMSAYFLFSVHIRPTVKEENPEATFGDIARIISAKYKALDVDTDKKDWEAKAAEDKIRYQTQMEAYRAGL</sequence>
<proteinExistence type="predicted"/>
<comment type="subcellular location">
    <subcellularLocation>
        <location evidence="1">Nucleus</location>
    </subcellularLocation>
</comment>
<dbReference type="EMBL" id="KV784358">
    <property type="protein sequence ID" value="OEU16822.1"/>
    <property type="molecule type" value="Genomic_DNA"/>
</dbReference>
<organism evidence="7 8">
    <name type="scientific">Fragilariopsis cylindrus CCMP1102</name>
    <dbReference type="NCBI Taxonomy" id="635003"/>
    <lineage>
        <taxon>Eukaryota</taxon>
        <taxon>Sar</taxon>
        <taxon>Stramenopiles</taxon>
        <taxon>Ochrophyta</taxon>
        <taxon>Bacillariophyta</taxon>
        <taxon>Bacillariophyceae</taxon>
        <taxon>Bacillariophycidae</taxon>
        <taxon>Bacillariales</taxon>
        <taxon>Bacillariaceae</taxon>
        <taxon>Fragilariopsis</taxon>
    </lineage>
</organism>
<gene>
    <name evidence="7" type="ORF">FRACYDRAFT_269113</name>
</gene>
<keyword evidence="2 4" id="KW-0238">DNA-binding</keyword>
<dbReference type="InParanoid" id="A0A1E7FF66"/>
<dbReference type="OrthoDB" id="38138at2759"/>
<dbReference type="InterPro" id="IPR050342">
    <property type="entry name" value="HMGB"/>
</dbReference>
<evidence type="ECO:0000256" key="1">
    <source>
        <dbReference type="ARBA" id="ARBA00004123"/>
    </source>
</evidence>
<feature type="region of interest" description="Disordered" evidence="5">
    <location>
        <begin position="1"/>
        <end position="42"/>
    </location>
</feature>
<protein>
    <submittedName>
        <fullName evidence="7">HMG-box</fullName>
    </submittedName>
</protein>